<evidence type="ECO:0000313" key="1">
    <source>
        <dbReference type="EMBL" id="CAI9112930.1"/>
    </source>
</evidence>
<evidence type="ECO:0000313" key="2">
    <source>
        <dbReference type="Proteomes" id="UP001161247"/>
    </source>
</evidence>
<accession>A0AAV1E1J0</accession>
<gene>
    <name evidence="1" type="ORF">OLC1_LOCUS20031</name>
</gene>
<proteinExistence type="predicted"/>
<name>A0AAV1E1J0_OLDCO</name>
<organism evidence="1 2">
    <name type="scientific">Oldenlandia corymbosa var. corymbosa</name>
    <dbReference type="NCBI Taxonomy" id="529605"/>
    <lineage>
        <taxon>Eukaryota</taxon>
        <taxon>Viridiplantae</taxon>
        <taxon>Streptophyta</taxon>
        <taxon>Embryophyta</taxon>
        <taxon>Tracheophyta</taxon>
        <taxon>Spermatophyta</taxon>
        <taxon>Magnoliopsida</taxon>
        <taxon>eudicotyledons</taxon>
        <taxon>Gunneridae</taxon>
        <taxon>Pentapetalae</taxon>
        <taxon>asterids</taxon>
        <taxon>lamiids</taxon>
        <taxon>Gentianales</taxon>
        <taxon>Rubiaceae</taxon>
        <taxon>Rubioideae</taxon>
        <taxon>Spermacoceae</taxon>
        <taxon>Hedyotis-Oldenlandia complex</taxon>
        <taxon>Oldenlandia</taxon>
    </lineage>
</organism>
<dbReference type="AlphaFoldDB" id="A0AAV1E1J0"/>
<dbReference type="EMBL" id="OX459124">
    <property type="protein sequence ID" value="CAI9112930.1"/>
    <property type="molecule type" value="Genomic_DNA"/>
</dbReference>
<dbReference type="Proteomes" id="UP001161247">
    <property type="component" value="Chromosome 7"/>
</dbReference>
<protein>
    <submittedName>
        <fullName evidence="1">OLC1v1013441C1</fullName>
    </submittedName>
</protein>
<sequence length="93" mass="10595">MPKLATQRLNLGAMTLPVDSFRPSNFERAVDSDYDLEVGTSKKEDLLEGKLVLMIETEVDETTRIGGWVEMKHANNRHLQWAVTMSDIPEDVY</sequence>
<keyword evidence="2" id="KW-1185">Reference proteome</keyword>
<reference evidence="1" key="1">
    <citation type="submission" date="2023-03" db="EMBL/GenBank/DDBJ databases">
        <authorList>
            <person name="Julca I."/>
        </authorList>
    </citation>
    <scope>NUCLEOTIDE SEQUENCE</scope>
</reference>